<dbReference type="EMBL" id="CP041765">
    <property type="protein sequence ID" value="QDQ98305.1"/>
    <property type="molecule type" value="Genomic_DNA"/>
</dbReference>
<gene>
    <name evidence="2" type="ORF">FO059_14525</name>
</gene>
<name>A0A516X5G6_9ACTN</name>
<dbReference type="OrthoDB" id="4466927at2"/>
<organism evidence="2 3">
    <name type="scientific">Tomitella fengzijianii</name>
    <dbReference type="NCBI Taxonomy" id="2597660"/>
    <lineage>
        <taxon>Bacteria</taxon>
        <taxon>Bacillati</taxon>
        <taxon>Actinomycetota</taxon>
        <taxon>Actinomycetes</taxon>
        <taxon>Mycobacteriales</taxon>
        <taxon>Tomitella</taxon>
    </lineage>
</organism>
<evidence type="ECO:0000313" key="3">
    <source>
        <dbReference type="Proteomes" id="UP000317344"/>
    </source>
</evidence>
<feature type="transmembrane region" description="Helical" evidence="1">
    <location>
        <begin position="133"/>
        <end position="151"/>
    </location>
</feature>
<evidence type="ECO:0000313" key="2">
    <source>
        <dbReference type="EMBL" id="QDQ98305.1"/>
    </source>
</evidence>
<accession>A0A516X5G6</accession>
<dbReference type="AlphaFoldDB" id="A0A516X5G6"/>
<dbReference type="Proteomes" id="UP000317344">
    <property type="component" value="Chromosome"/>
</dbReference>
<keyword evidence="1" id="KW-0472">Membrane</keyword>
<proteinExistence type="predicted"/>
<reference evidence="2 3" key="1">
    <citation type="submission" date="2019-07" db="EMBL/GenBank/DDBJ databases">
        <title>Tomitella cavernea sp. nov., an actinomycete isolated from soil.</title>
        <authorList>
            <person name="Cheng J."/>
        </authorList>
    </citation>
    <scope>NUCLEOTIDE SEQUENCE [LARGE SCALE GENOMIC DNA]</scope>
    <source>
        <strain evidence="2 3">HY188</strain>
    </source>
</reference>
<feature type="transmembrane region" description="Helical" evidence="1">
    <location>
        <begin position="37"/>
        <end position="57"/>
    </location>
</feature>
<keyword evidence="1" id="KW-1133">Transmembrane helix</keyword>
<protein>
    <submittedName>
        <fullName evidence="2">DUF2029 domain-containing protein</fullName>
    </submittedName>
</protein>
<keyword evidence="3" id="KW-1185">Reference proteome</keyword>
<evidence type="ECO:0000256" key="1">
    <source>
        <dbReference type="SAM" id="Phobius"/>
    </source>
</evidence>
<dbReference type="RefSeq" id="WP_143909711.1">
    <property type="nucleotide sequence ID" value="NZ_CP041765.1"/>
</dbReference>
<dbReference type="KEGG" id="toy:FO059_14525"/>
<feature type="transmembrane region" description="Helical" evidence="1">
    <location>
        <begin position="63"/>
        <end position="81"/>
    </location>
</feature>
<reference evidence="2 3" key="2">
    <citation type="submission" date="2019-07" db="EMBL/GenBank/DDBJ databases">
        <authorList>
            <person name="Huang Y."/>
        </authorList>
    </citation>
    <scope>NUCLEOTIDE SEQUENCE [LARGE SCALE GENOMIC DNA]</scope>
    <source>
        <strain evidence="2 3">HY188</strain>
    </source>
</reference>
<sequence length="177" mass="19457">MTSLLSRLDAGLRQVGDLDDEFYDDEYQRDVWNEASAVGFQAYQLCLLAAAAVLPWAAGRVGAWIALGLLICWVVVGGAVQGYAKRRGVDVRLLTSWTTPRVIVVTTVYAVGVIGVFYRLMWNSDVGTDYSTLLGAVVGAACGGGAVLWVARRVKRDRLAREREEERREAASWDDLD</sequence>
<feature type="transmembrane region" description="Helical" evidence="1">
    <location>
        <begin position="102"/>
        <end position="121"/>
    </location>
</feature>
<keyword evidence="1" id="KW-0812">Transmembrane</keyword>